<evidence type="ECO:0000256" key="2">
    <source>
        <dbReference type="ARBA" id="ARBA00012944"/>
    </source>
</evidence>
<evidence type="ECO:0000256" key="14">
    <source>
        <dbReference type="ARBA" id="ARBA00023136"/>
    </source>
</evidence>
<dbReference type="InterPro" id="IPR001750">
    <property type="entry name" value="ND/Mrp_TM"/>
</dbReference>
<keyword evidence="6 16" id="KW-0812">Transmembrane</keyword>
<proteinExistence type="inferred from homology"/>
<protein>
    <recommendedName>
        <fullName evidence="3 16">NADH-ubiquinone oxidoreductase chain 5</fullName>
        <ecNumber evidence="2 16">7.1.1.2</ecNumber>
    </recommendedName>
</protein>
<comment type="function">
    <text evidence="16">Core subunit of the mitochondrial membrane respiratory chain NADH dehydrogenase (Complex I) which catalyzes electron transfer from NADH through the respiratory chain, using ubiquinone as an electron acceptor. Essential for the catalytic activity and assembly of complex I.</text>
</comment>
<keyword evidence="9" id="KW-0249">Electron transport</keyword>
<dbReference type="GO" id="GO:0042773">
    <property type="term" value="P:ATP synthesis coupled electron transport"/>
    <property type="evidence" value="ECO:0007669"/>
    <property type="project" value="InterPro"/>
</dbReference>
<evidence type="ECO:0000256" key="15">
    <source>
        <dbReference type="ARBA" id="ARBA00049551"/>
    </source>
</evidence>
<feature type="transmembrane region" description="Helical" evidence="16">
    <location>
        <begin position="84"/>
        <end position="101"/>
    </location>
</feature>
<reference evidence="20" key="1">
    <citation type="journal article" date="2015" name="PeerJ">
        <title>Phylogenetic analysis of higher-level relationships within Hydroidolina (Cnidaria: Hydrozoa) using mitochondrial genome data and insight into their mitochondrial transcription.</title>
        <authorList>
            <person name="Kayal E."/>
            <person name="Bentlage B."/>
            <person name="Cartwright P."/>
            <person name="Yanagihara A.A."/>
            <person name="Lindsay D.J."/>
            <person name="Hopcroft R.R."/>
            <person name="Collins A.G."/>
        </authorList>
    </citation>
    <scope>NUCLEOTIDE SEQUENCE</scope>
</reference>
<feature type="transmembrane region" description="Helical" evidence="16">
    <location>
        <begin position="209"/>
        <end position="235"/>
    </location>
</feature>
<feature type="transmembrane region" description="Helical" evidence="16">
    <location>
        <begin position="167"/>
        <end position="189"/>
    </location>
</feature>
<keyword evidence="14 16" id="KW-0472">Membrane</keyword>
<evidence type="ECO:0000256" key="13">
    <source>
        <dbReference type="ARBA" id="ARBA00023128"/>
    </source>
</evidence>
<evidence type="ECO:0000256" key="12">
    <source>
        <dbReference type="ARBA" id="ARBA00023075"/>
    </source>
</evidence>
<keyword evidence="8" id="KW-1278">Translocase</keyword>
<feature type="transmembrane region" description="Helical" evidence="16">
    <location>
        <begin position="247"/>
        <end position="269"/>
    </location>
</feature>
<dbReference type="PANTHER" id="PTHR42829">
    <property type="entry name" value="NADH-UBIQUINONE OXIDOREDUCTASE CHAIN 5"/>
    <property type="match status" value="1"/>
</dbReference>
<dbReference type="InterPro" id="IPR003945">
    <property type="entry name" value="NU5C-like"/>
</dbReference>
<feature type="transmembrane region" description="Helical" evidence="16">
    <location>
        <begin position="336"/>
        <end position="354"/>
    </location>
</feature>
<gene>
    <name evidence="20" type="primary">nad5</name>
</gene>
<keyword evidence="12 16" id="KW-0830">Ubiquinone</keyword>
<keyword evidence="7" id="KW-0999">Mitochondrion inner membrane</keyword>
<keyword evidence="11 16" id="KW-0520">NAD</keyword>
<feature type="domain" description="NADH dehydrogenase subunit 5 C-terminal" evidence="19">
    <location>
        <begin position="424"/>
        <end position="607"/>
    </location>
</feature>
<evidence type="ECO:0000256" key="9">
    <source>
        <dbReference type="ARBA" id="ARBA00022982"/>
    </source>
</evidence>
<comment type="similarity">
    <text evidence="16">Belongs to the complex I subunit 5 family.</text>
</comment>
<evidence type="ECO:0000259" key="19">
    <source>
        <dbReference type="Pfam" id="PF06455"/>
    </source>
</evidence>
<evidence type="ECO:0000256" key="5">
    <source>
        <dbReference type="ARBA" id="ARBA00022660"/>
    </source>
</evidence>
<geneLocation type="mitochondrion" evidence="20"/>
<dbReference type="Pfam" id="PF00361">
    <property type="entry name" value="Proton_antipo_M"/>
    <property type="match status" value="1"/>
</dbReference>
<sequence>MYLLILLLPLLSFIICSFFGRKIGYEGVKIFSTSLLLLTFVLSLKSWVEVSVFKSNLSLFLWSWFDLGALTVNFNLQFDEIVCSMLILITCISFFVHLYSTSYMDGDPHLPRFMSYLSLFTFFMIILVTSNNLVQLFIGWEGVGLCSYLLINFWFTRVQANKAAIKAMVVNKVGDIGVLLGMILLWKVFGTLEYNSIFPLSYINLESEIVLSWVSFLLLIGVVGKSAQIGLHMWLPDAMEGPTPVSALIHAATMVTAGVFLIIRMSPFFEQTPLILLIIVFLGSLTAFFTSTIGLTQNDLKKVIAYSTCSQLGYMVMICGFSQYNSSLFHLLNHGFFKALLFLSAGSIIHALTDEQDIRKMGSMRFITPLSYICIFIGSISLMGLPFLTGFYSKDLILELVYGEHYLSYALWLGLLAASLTAFYSFRLIYFTFVNKPQGPFLSFKNSHEGLWNLTTPLIILLIGSITIGYLLQFSILKDELPIMIPNFNKFLPLYLSLTGAVLSLILGYKLVYWWDRGIKNILAKLYSFTNGAWYFDNFINHYIVKPVLYLGFNITYKLIDNQLLENFGPTKVTQKLYSSSSLLSQLHLGKISVYTFIFILFVCCFIFKF</sequence>
<keyword evidence="10 16" id="KW-1133">Transmembrane helix</keyword>
<dbReference type="PRINTS" id="PR01434">
    <property type="entry name" value="NADHDHGNASE5"/>
</dbReference>
<evidence type="ECO:0000256" key="4">
    <source>
        <dbReference type="ARBA" id="ARBA00022448"/>
    </source>
</evidence>
<dbReference type="NCBIfam" id="TIGR01974">
    <property type="entry name" value="NDH_I_L"/>
    <property type="match status" value="1"/>
</dbReference>
<dbReference type="NCBIfam" id="NF005141">
    <property type="entry name" value="PRK06590.1"/>
    <property type="match status" value="1"/>
</dbReference>
<dbReference type="GO" id="GO:0008137">
    <property type="term" value="F:NADH dehydrogenase (ubiquinone) activity"/>
    <property type="evidence" value="ECO:0007669"/>
    <property type="project" value="UniProtKB-EC"/>
</dbReference>
<feature type="domain" description="NADH:quinone oxidoreductase/Mrp antiporter transmembrane" evidence="17">
    <location>
        <begin position="130"/>
        <end position="408"/>
    </location>
</feature>
<evidence type="ECO:0000259" key="17">
    <source>
        <dbReference type="Pfam" id="PF00361"/>
    </source>
</evidence>
<evidence type="ECO:0000256" key="3">
    <source>
        <dbReference type="ARBA" id="ARBA00021096"/>
    </source>
</evidence>
<comment type="subcellular location">
    <subcellularLocation>
        <location evidence="1">Mitochondrion inner membrane</location>
        <topology evidence="1">Multi-pass membrane protein</topology>
    </subcellularLocation>
</comment>
<dbReference type="EC" id="7.1.1.2" evidence="2 16"/>
<feature type="transmembrane region" description="Helical" evidence="16">
    <location>
        <begin position="113"/>
        <end position="130"/>
    </location>
</feature>
<feature type="transmembrane region" description="Helical" evidence="16">
    <location>
        <begin position="136"/>
        <end position="155"/>
    </location>
</feature>
<evidence type="ECO:0000256" key="7">
    <source>
        <dbReference type="ARBA" id="ARBA00022792"/>
    </source>
</evidence>
<evidence type="ECO:0000259" key="18">
    <source>
        <dbReference type="Pfam" id="PF00662"/>
    </source>
</evidence>
<comment type="catalytic activity">
    <reaction evidence="15 16">
        <text>a ubiquinone + NADH + 5 H(+)(in) = a ubiquinol + NAD(+) + 4 H(+)(out)</text>
        <dbReference type="Rhea" id="RHEA:29091"/>
        <dbReference type="Rhea" id="RHEA-COMP:9565"/>
        <dbReference type="Rhea" id="RHEA-COMP:9566"/>
        <dbReference type="ChEBI" id="CHEBI:15378"/>
        <dbReference type="ChEBI" id="CHEBI:16389"/>
        <dbReference type="ChEBI" id="CHEBI:17976"/>
        <dbReference type="ChEBI" id="CHEBI:57540"/>
        <dbReference type="ChEBI" id="CHEBI:57945"/>
        <dbReference type="EC" id="7.1.1.2"/>
    </reaction>
</comment>
<evidence type="ECO:0000256" key="10">
    <source>
        <dbReference type="ARBA" id="ARBA00022989"/>
    </source>
</evidence>
<organism evidence="20">
    <name type="scientific">Catablema vesicarium</name>
    <dbReference type="NCBI Taxonomy" id="1732519"/>
    <lineage>
        <taxon>Eukaryota</taxon>
        <taxon>Metazoa</taxon>
        <taxon>Cnidaria</taxon>
        <taxon>Hydrozoa</taxon>
        <taxon>Hydroidolina</taxon>
        <taxon>Anthoathecata</taxon>
        <taxon>Filifera</taxon>
        <taxon>Pandeidae</taxon>
        <taxon>Catablema</taxon>
    </lineage>
</organism>
<dbReference type="InterPro" id="IPR001516">
    <property type="entry name" value="Proton_antipo_N"/>
</dbReference>
<feature type="transmembrane region" description="Helical" evidence="16">
    <location>
        <begin position="275"/>
        <end position="296"/>
    </location>
</feature>
<name>A0A0S2IAC4_9CNID</name>
<evidence type="ECO:0000313" key="20">
    <source>
        <dbReference type="EMBL" id="ALO20660.1"/>
    </source>
</evidence>
<keyword evidence="4 16" id="KW-0813">Transport</keyword>
<feature type="transmembrane region" description="Helical" evidence="16">
    <location>
        <begin position="30"/>
        <end position="47"/>
    </location>
</feature>
<dbReference type="Pfam" id="PF06455">
    <property type="entry name" value="NADH5_C"/>
    <property type="match status" value="1"/>
</dbReference>
<evidence type="ECO:0000256" key="1">
    <source>
        <dbReference type="ARBA" id="ARBA00004448"/>
    </source>
</evidence>
<dbReference type="GO" id="GO:0005743">
    <property type="term" value="C:mitochondrial inner membrane"/>
    <property type="evidence" value="ECO:0007669"/>
    <property type="project" value="UniProtKB-SubCell"/>
</dbReference>
<feature type="domain" description="NADH-Ubiquinone oxidoreductase (complex I) chain 5 N-terminal" evidence="18">
    <location>
        <begin position="64"/>
        <end position="114"/>
    </location>
</feature>
<feature type="transmembrane region" description="Helical" evidence="16">
    <location>
        <begin position="592"/>
        <end position="609"/>
    </location>
</feature>
<dbReference type="GO" id="GO:0015990">
    <property type="term" value="P:electron transport coupled proton transport"/>
    <property type="evidence" value="ECO:0007669"/>
    <property type="project" value="TreeGrafter"/>
</dbReference>
<dbReference type="PRINTS" id="PR01435">
    <property type="entry name" value="NPOXDRDTASE5"/>
</dbReference>
<dbReference type="InterPro" id="IPR010934">
    <property type="entry name" value="NADH_DH_su5_C"/>
</dbReference>
<keyword evidence="13 16" id="KW-0496">Mitochondrion</keyword>
<dbReference type="PANTHER" id="PTHR42829:SF2">
    <property type="entry name" value="NADH-UBIQUINONE OXIDOREDUCTASE CHAIN 5"/>
    <property type="match status" value="1"/>
</dbReference>
<dbReference type="Pfam" id="PF00662">
    <property type="entry name" value="Proton_antipo_N"/>
    <property type="match status" value="1"/>
</dbReference>
<dbReference type="InterPro" id="IPR018393">
    <property type="entry name" value="NADHpl_OxRdtase_5_subgr"/>
</dbReference>
<dbReference type="AlphaFoldDB" id="A0A0S2IAC4"/>
<feature type="transmembrane region" description="Helical" evidence="16">
    <location>
        <begin position="492"/>
        <end position="515"/>
    </location>
</feature>
<dbReference type="GO" id="GO:0003954">
    <property type="term" value="F:NADH dehydrogenase activity"/>
    <property type="evidence" value="ECO:0007669"/>
    <property type="project" value="TreeGrafter"/>
</dbReference>
<feature type="transmembrane region" description="Helical" evidence="16">
    <location>
        <begin position="366"/>
        <end position="389"/>
    </location>
</feature>
<keyword evidence="5" id="KW-0679">Respiratory chain</keyword>
<feature type="transmembrane region" description="Helical" evidence="16">
    <location>
        <begin position="303"/>
        <end position="324"/>
    </location>
</feature>
<accession>A0A0S2IAC4</accession>
<evidence type="ECO:0000256" key="16">
    <source>
        <dbReference type="RuleBase" id="RU003404"/>
    </source>
</evidence>
<evidence type="ECO:0000256" key="8">
    <source>
        <dbReference type="ARBA" id="ARBA00022967"/>
    </source>
</evidence>
<feature type="transmembrane region" description="Helical" evidence="16">
    <location>
        <begin position="409"/>
        <end position="430"/>
    </location>
</feature>
<feature type="transmembrane region" description="Helical" evidence="16">
    <location>
        <begin position="451"/>
        <end position="472"/>
    </location>
</feature>
<evidence type="ECO:0000256" key="6">
    <source>
        <dbReference type="ARBA" id="ARBA00022692"/>
    </source>
</evidence>
<dbReference type="EMBL" id="KT809324">
    <property type="protein sequence ID" value="ALO20660.1"/>
    <property type="molecule type" value="Genomic_DNA"/>
</dbReference>
<evidence type="ECO:0000256" key="11">
    <source>
        <dbReference type="ARBA" id="ARBA00023027"/>
    </source>
</evidence>